<gene>
    <name evidence="1" type="ORF">UFOPK1726_00651</name>
</gene>
<sequence>MFCSGPGAIPGTSYDWLKDFQVDLRAGNKNNRIDNSIAEMKADGRLTSPNVENFLRTRWLNTKTAALLGKAQILIDQADLSHDVAKIAKAGLPVLVTHGEADDAWPIAQQHDMAETIGAQYVVIPDAAHSPNVENVPATTAVLDQFWCNSL</sequence>
<dbReference type="Gene3D" id="3.40.50.1820">
    <property type="entry name" value="alpha/beta hydrolase"/>
    <property type="match status" value="1"/>
</dbReference>
<organism evidence="1">
    <name type="scientific">freshwater metagenome</name>
    <dbReference type="NCBI Taxonomy" id="449393"/>
    <lineage>
        <taxon>unclassified sequences</taxon>
        <taxon>metagenomes</taxon>
        <taxon>ecological metagenomes</taxon>
    </lineage>
</organism>
<accession>A0A6J6EPK9</accession>
<name>A0A6J6EPK9_9ZZZZ</name>
<dbReference type="InterPro" id="IPR029058">
    <property type="entry name" value="AB_hydrolase_fold"/>
</dbReference>
<proteinExistence type="predicted"/>
<reference evidence="1" key="1">
    <citation type="submission" date="2020-05" db="EMBL/GenBank/DDBJ databases">
        <authorList>
            <person name="Chiriac C."/>
            <person name="Salcher M."/>
            <person name="Ghai R."/>
            <person name="Kavagutti S V."/>
        </authorList>
    </citation>
    <scope>NUCLEOTIDE SEQUENCE</scope>
</reference>
<evidence type="ECO:0000313" key="1">
    <source>
        <dbReference type="EMBL" id="CAB4577275.1"/>
    </source>
</evidence>
<dbReference type="SUPFAM" id="SSF53474">
    <property type="entry name" value="alpha/beta-Hydrolases"/>
    <property type="match status" value="1"/>
</dbReference>
<dbReference type="AlphaFoldDB" id="A0A6J6EPK9"/>
<dbReference type="EMBL" id="CAEZTT010000065">
    <property type="protein sequence ID" value="CAB4577275.1"/>
    <property type="molecule type" value="Genomic_DNA"/>
</dbReference>
<protein>
    <submittedName>
        <fullName evidence="1">Unannotated protein</fullName>
    </submittedName>
</protein>